<keyword evidence="2" id="KW-1185">Reference proteome</keyword>
<gene>
    <name evidence="1" type="ORF">FAVT5_3382</name>
</gene>
<protein>
    <submittedName>
        <fullName evidence="1">Type II secretion system F domain protein</fullName>
    </submittedName>
</protein>
<name>A0ACA8ZDF5_9BACL</name>
<dbReference type="EMBL" id="LR792684">
    <property type="protein sequence ID" value="CAB3395429.1"/>
    <property type="molecule type" value="Genomic_DNA"/>
</dbReference>
<dbReference type="Proteomes" id="UP000501793">
    <property type="component" value="Chromosome"/>
</dbReference>
<evidence type="ECO:0000313" key="1">
    <source>
        <dbReference type="EMBL" id="CAB3395429.1"/>
    </source>
</evidence>
<accession>A0ACA8ZDF5</accession>
<organism evidence="1 2">
    <name type="scientific">Kyrpidia spormannii</name>
    <dbReference type="NCBI Taxonomy" id="2055160"/>
    <lineage>
        <taxon>Bacteria</taxon>
        <taxon>Bacillati</taxon>
        <taxon>Bacillota</taxon>
        <taxon>Bacilli</taxon>
        <taxon>Bacillales</taxon>
        <taxon>Alicyclobacillaceae</taxon>
        <taxon>Kyrpidia</taxon>
    </lineage>
</organism>
<sequence>MLMASPSECDNLSRTMKGGKSMALFRYQAVNGAGKTVRGQIEASDAAAAGSALRQQGLFPMRIDPVERRAGGLFGALGRRHAGTAAPEGAPGYVGRARGPGGRPGDTPEHRGAHGSRSRGAAGAGKGGAGFGDEGHPGRDRAGSGVPGSGPSAGCGRTVRRIAGTGGHGAGTHGTGAARAGRGAGGADGRRVDPERLSRKVPGSLRRGAGRFRRDLRESGGIGRDCQAHQGFAVRLASRRGSGQGAGLGGFLPAVRHAGAGRRSGGSVGGNPGGTE</sequence>
<proteinExistence type="predicted"/>
<reference evidence="1" key="1">
    <citation type="submission" date="2020-04" db="EMBL/GenBank/DDBJ databases">
        <authorList>
            <person name="Hogendoorn C."/>
        </authorList>
    </citation>
    <scope>NUCLEOTIDE SEQUENCE</scope>
    <source>
        <strain evidence="1">FAVT5</strain>
    </source>
</reference>
<evidence type="ECO:0000313" key="2">
    <source>
        <dbReference type="Proteomes" id="UP000501793"/>
    </source>
</evidence>